<evidence type="ECO:0000313" key="2">
    <source>
        <dbReference type="EMBL" id="BDU00135.1"/>
    </source>
</evidence>
<accession>A0ABM8CYN2</accession>
<name>A0ABM8CYN2_9NOCA</name>
<evidence type="ECO:0008006" key="4">
    <source>
        <dbReference type="Google" id="ProtNLM"/>
    </source>
</evidence>
<dbReference type="PANTHER" id="PTHR33609">
    <property type="entry name" value="LOW CALCIUM RESPONSE LOCUS PROTEIN S"/>
    <property type="match status" value="1"/>
</dbReference>
<reference evidence="2 3" key="1">
    <citation type="submission" date="2022-11" db="EMBL/GenBank/DDBJ databases">
        <title>Genome Sequencing of Nocardia sp. ON39_IFM12276 and assembly.</title>
        <authorList>
            <person name="Shimojima M."/>
            <person name="Toyokawa M."/>
            <person name="Uesaka K."/>
        </authorList>
    </citation>
    <scope>NUCLEOTIDE SEQUENCE [LARGE SCALE GENOMIC DNA]</scope>
    <source>
        <strain evidence="2 3">IFM 12276</strain>
    </source>
</reference>
<evidence type="ECO:0000313" key="3">
    <source>
        <dbReference type="Proteomes" id="UP001317870"/>
    </source>
</evidence>
<evidence type="ECO:0000256" key="1">
    <source>
        <dbReference type="SAM" id="Coils"/>
    </source>
</evidence>
<dbReference type="InterPro" id="IPR052546">
    <property type="entry name" value="Transposase_8_domain"/>
</dbReference>
<keyword evidence="1" id="KW-0175">Coiled coil</keyword>
<dbReference type="Pfam" id="PF01527">
    <property type="entry name" value="HTH_Tnp_1"/>
    <property type="match status" value="1"/>
</dbReference>
<keyword evidence="3" id="KW-1185">Reference proteome</keyword>
<organism evidence="2 3">
    <name type="scientific">Nocardia sputorum</name>
    <dbReference type="NCBI Taxonomy" id="2984338"/>
    <lineage>
        <taxon>Bacteria</taxon>
        <taxon>Bacillati</taxon>
        <taxon>Actinomycetota</taxon>
        <taxon>Actinomycetes</taxon>
        <taxon>Mycobacteriales</taxon>
        <taxon>Nocardiaceae</taxon>
        <taxon>Nocardia</taxon>
    </lineage>
</organism>
<protein>
    <recommendedName>
        <fullName evidence="4">Transposase</fullName>
    </recommendedName>
</protein>
<sequence length="62" mass="7187">MCRALQITEATYYRWRNQFGGLNADDAKRLKDLERENTTLKRLLAEAELEKAALKEIAKGNF</sequence>
<dbReference type="InterPro" id="IPR002514">
    <property type="entry name" value="Transposase_8"/>
</dbReference>
<proteinExistence type="predicted"/>
<dbReference type="PANTHER" id="PTHR33609:SF1">
    <property type="entry name" value="TRANSPOSASE"/>
    <property type="match status" value="1"/>
</dbReference>
<feature type="coiled-coil region" evidence="1">
    <location>
        <begin position="23"/>
        <end position="57"/>
    </location>
</feature>
<dbReference type="SUPFAM" id="SSF46689">
    <property type="entry name" value="Homeodomain-like"/>
    <property type="match status" value="1"/>
</dbReference>
<gene>
    <name evidence="2" type="ORF">IFM12276_31630</name>
</gene>
<dbReference type="EMBL" id="AP026978">
    <property type="protein sequence ID" value="BDU00135.1"/>
    <property type="molecule type" value="Genomic_DNA"/>
</dbReference>
<dbReference type="Proteomes" id="UP001317870">
    <property type="component" value="Chromosome"/>
</dbReference>
<dbReference type="InterPro" id="IPR009057">
    <property type="entry name" value="Homeodomain-like_sf"/>
</dbReference>